<proteinExistence type="predicted"/>
<organism evidence="2 3">
    <name type="scientific">Phaeosphaeria nodorum (strain SN15 / ATCC MYA-4574 / FGSC 10173)</name>
    <name type="common">Glume blotch fungus</name>
    <name type="synonym">Parastagonospora nodorum</name>
    <dbReference type="NCBI Taxonomy" id="321614"/>
    <lineage>
        <taxon>Eukaryota</taxon>
        <taxon>Fungi</taxon>
        <taxon>Dikarya</taxon>
        <taxon>Ascomycota</taxon>
        <taxon>Pezizomycotina</taxon>
        <taxon>Dothideomycetes</taxon>
        <taxon>Pleosporomycetidae</taxon>
        <taxon>Pleosporales</taxon>
        <taxon>Pleosporineae</taxon>
        <taxon>Phaeosphaeriaceae</taxon>
        <taxon>Parastagonospora</taxon>
    </lineage>
</organism>
<dbReference type="VEuPathDB" id="FungiDB:JI435_072750"/>
<evidence type="ECO:0000313" key="3">
    <source>
        <dbReference type="Proteomes" id="UP000001055"/>
    </source>
</evidence>
<evidence type="ECO:0000313" key="2">
    <source>
        <dbReference type="EMBL" id="EAT85926.1"/>
    </source>
</evidence>
<dbReference type="RefSeq" id="XP_001797619.1">
    <property type="nucleotide sequence ID" value="XM_001797567.1"/>
</dbReference>
<name>Q0ULT9_PHANO</name>
<evidence type="ECO:0000256" key="1">
    <source>
        <dbReference type="SAM" id="MobiDB-lite"/>
    </source>
</evidence>
<feature type="region of interest" description="Disordered" evidence="1">
    <location>
        <begin position="297"/>
        <end position="335"/>
    </location>
</feature>
<sequence>MDDGDTKADWPAAGETSLQRLYYSLASKREAASTGTIDTTTELEAMPRSDARYTPTQRLVNAYDNSLFRNSLNLLMWSKLRMYCPGLLPWRNPNLRGAYHRDSDDHRQSRETSLALIPQCLILPTACDNIPIRLPSRRANRRKVAYAPCMWHPQQSPMEAPGALGMQDRKIGRRGKPPLRPARLLQPIPCHSRTAREQHRSKDLPQARPLQLQSGVALHCLGQARTADIDDQNRAWEMTLHQYREWLYGCPHEHCTFKVAGNTYDSLAELAKQLLMHGDCSHRSTYGHDAPILLTAADQSTSRTKQAVKAPTPYQKALDLSSEDPPRNSRRTGLSRPRYSLSVHGYYAKRTT</sequence>
<dbReference type="Proteomes" id="UP000001055">
    <property type="component" value="Unassembled WGS sequence"/>
</dbReference>
<dbReference type="KEGG" id="pno:SNOG_07275"/>
<reference evidence="3" key="1">
    <citation type="journal article" date="2007" name="Plant Cell">
        <title>Dothideomycete-plant interactions illuminated by genome sequencing and EST analysis of the wheat pathogen Stagonospora nodorum.</title>
        <authorList>
            <person name="Hane J.K."/>
            <person name="Lowe R.G."/>
            <person name="Solomon P.S."/>
            <person name="Tan K.C."/>
            <person name="Schoch C.L."/>
            <person name="Spatafora J.W."/>
            <person name="Crous P.W."/>
            <person name="Kodira C."/>
            <person name="Birren B.W."/>
            <person name="Galagan J.E."/>
            <person name="Torriani S.F."/>
            <person name="McDonald B.A."/>
            <person name="Oliver R.P."/>
        </authorList>
    </citation>
    <scope>NUCLEOTIDE SEQUENCE [LARGE SCALE GENOMIC DNA]</scope>
    <source>
        <strain evidence="3">SN15 / ATCC MYA-4574 / FGSC 10173</strain>
    </source>
</reference>
<dbReference type="InParanoid" id="Q0ULT9"/>
<dbReference type="HOGENOM" id="CLU_787797_0_0_1"/>
<gene>
    <name evidence="2" type="ORF">SNOG_07275</name>
</gene>
<accession>Q0ULT9</accession>
<protein>
    <submittedName>
        <fullName evidence="2">Uncharacterized protein</fullName>
    </submittedName>
</protein>
<dbReference type="AlphaFoldDB" id="Q0ULT9"/>
<dbReference type="GeneID" id="5974509"/>
<dbReference type="EMBL" id="CH445334">
    <property type="protein sequence ID" value="EAT85926.1"/>
    <property type="molecule type" value="Genomic_DNA"/>
</dbReference>